<dbReference type="PANTHER" id="PTHR22603:SF93">
    <property type="entry name" value="RE24176P"/>
    <property type="match status" value="1"/>
</dbReference>
<feature type="compositionally biased region" description="Low complexity" evidence="2">
    <location>
        <begin position="504"/>
        <end position="514"/>
    </location>
</feature>
<dbReference type="GO" id="GO:0004103">
    <property type="term" value="F:choline kinase activity"/>
    <property type="evidence" value="ECO:0007669"/>
    <property type="project" value="UniProtKB-EC"/>
</dbReference>
<comment type="similarity">
    <text evidence="1">Belongs to the choline/ethanolamine kinase family.</text>
</comment>
<reference evidence="3 4" key="1">
    <citation type="submission" date="2018-10" db="EMBL/GenBank/DDBJ databases">
        <title>Complete genome sequence of Malassezia restricta CBS 7877.</title>
        <authorList>
            <person name="Morand S.C."/>
            <person name="Bertignac M."/>
            <person name="Iltis A."/>
            <person name="Kolder I."/>
            <person name="Pirovano W."/>
            <person name="Jourdain R."/>
            <person name="Clavaud C."/>
        </authorList>
    </citation>
    <scope>NUCLEOTIDE SEQUENCE [LARGE SCALE GENOMIC DNA]</scope>
    <source>
        <strain evidence="3 4">CBS 7877</strain>
    </source>
</reference>
<accession>A0A3G2S3C9</accession>
<name>A0A3G2S3C9_MALR7</name>
<dbReference type="Gene3D" id="3.30.200.20">
    <property type="entry name" value="Phosphorylase Kinase, domain 1"/>
    <property type="match status" value="1"/>
</dbReference>
<protein>
    <submittedName>
        <fullName evidence="3">Choline kinase</fullName>
        <ecNumber evidence="3">2.7.1.32</ecNumber>
    </submittedName>
</protein>
<feature type="region of interest" description="Disordered" evidence="2">
    <location>
        <begin position="329"/>
        <end position="360"/>
    </location>
</feature>
<dbReference type="GO" id="GO:0005737">
    <property type="term" value="C:cytoplasm"/>
    <property type="evidence" value="ECO:0007669"/>
    <property type="project" value="TreeGrafter"/>
</dbReference>
<dbReference type="EC" id="2.7.1.32" evidence="3"/>
<evidence type="ECO:0000256" key="2">
    <source>
        <dbReference type="SAM" id="MobiDB-lite"/>
    </source>
</evidence>
<dbReference type="VEuPathDB" id="FungiDB:DNF11_0979"/>
<feature type="region of interest" description="Disordered" evidence="2">
    <location>
        <begin position="263"/>
        <end position="288"/>
    </location>
</feature>
<feature type="region of interest" description="Disordered" evidence="2">
    <location>
        <begin position="34"/>
        <end position="55"/>
    </location>
</feature>
<proteinExistence type="inferred from homology"/>
<dbReference type="PANTHER" id="PTHR22603">
    <property type="entry name" value="CHOLINE/ETHANOALAMINE KINASE"/>
    <property type="match status" value="1"/>
</dbReference>
<evidence type="ECO:0000256" key="1">
    <source>
        <dbReference type="ARBA" id="ARBA00038211"/>
    </source>
</evidence>
<dbReference type="InterPro" id="IPR011009">
    <property type="entry name" value="Kinase-like_dom_sf"/>
</dbReference>
<dbReference type="Gene3D" id="3.90.1200.10">
    <property type="match status" value="1"/>
</dbReference>
<dbReference type="OrthoDB" id="10267235at2759"/>
<dbReference type="GO" id="GO:0004305">
    <property type="term" value="F:ethanolamine kinase activity"/>
    <property type="evidence" value="ECO:0007669"/>
    <property type="project" value="TreeGrafter"/>
</dbReference>
<evidence type="ECO:0000313" key="3">
    <source>
        <dbReference type="EMBL" id="AYO41929.1"/>
    </source>
</evidence>
<dbReference type="Proteomes" id="UP000269793">
    <property type="component" value="Chromosome II"/>
</dbReference>
<dbReference type="Pfam" id="PF01633">
    <property type="entry name" value="Choline_kinase"/>
    <property type="match status" value="2"/>
</dbReference>
<keyword evidence="4" id="KW-1185">Reference proteome</keyword>
<keyword evidence="3" id="KW-0418">Kinase</keyword>
<sequence length="747" mass="83481">MSRWYRPPTPTLYESIDEELDALEIEGVPGPALKHAAPQAWSPAVFEPQDESDDDLAEQFDENEDDMHASGIPAARGWRLDPRHADTFAFKDRVLRMFSEQLGILGWAPEHVAPGALPLVPERVTIKRITNALTNAVFFVGYDAASLPAPPTVLLRVYGAGSEALLSRRAELLILHTLSSLYEIGPHILGTFANGRVEEFYECYSIGQEGMRDLGTPRAEGPAHWVARRMREMHEVPLDVMRTILEQGDLKSTSAGFGRGIENHIMASSHRPRRQRRQPPGATSPAWQSYSYFAHPSPGLFSRRANASTMSFDSLATSYDSAASPRSTLFTPMDAPQGDSSAMSPLSLGPSDAPLQPTSHGPYPGVWRRLKRWTREASKVIELVNAFALSPEGRVVCDAHGVSSLPVSVDAPRTPRLPPAASLRATRVYFRDMMLSLLACDLSMLCREIAEYKQYVRKWEQVEGKSRRVFCHNDSQCGNLLLLRVDQHGELPAMASGMPRDHQSVVSTSPQSPVLEATRSRRRSRSRSRASEPHQRLVVIDFEYATPNPRAFDIANHFHEWRSNYLHPTYSWSLRHHGAYPSQEQRQQWLHAYVDQGQRMRRRSTSASKLCTNESMPPISDISLPPAVLSRTPSTPSFSPLTPLTPHGAQAQVDRLEQEVHVWSPATHAVWGLWGIVIARNDIETLLAHVKSHVRTTPEGLVYEDPGEPAPPCDETGAEDFDNLRFALGRIELFREELGERGIGRRL</sequence>
<dbReference type="STRING" id="425264.A0A3G2S3C9"/>
<dbReference type="AlphaFoldDB" id="A0A3G2S3C9"/>
<keyword evidence="3" id="KW-0808">Transferase</keyword>
<dbReference type="EMBL" id="CP033149">
    <property type="protein sequence ID" value="AYO41929.1"/>
    <property type="molecule type" value="Genomic_DNA"/>
</dbReference>
<gene>
    <name evidence="3" type="ORF">DNF11_0979</name>
</gene>
<feature type="region of interest" description="Disordered" evidence="2">
    <location>
        <begin position="494"/>
        <end position="532"/>
    </location>
</feature>
<dbReference type="SUPFAM" id="SSF56112">
    <property type="entry name" value="Protein kinase-like (PK-like)"/>
    <property type="match status" value="1"/>
</dbReference>
<evidence type="ECO:0000313" key="4">
    <source>
        <dbReference type="Proteomes" id="UP000269793"/>
    </source>
</evidence>
<dbReference type="GO" id="GO:0006646">
    <property type="term" value="P:phosphatidylethanolamine biosynthetic process"/>
    <property type="evidence" value="ECO:0007669"/>
    <property type="project" value="TreeGrafter"/>
</dbReference>
<organism evidence="3 4">
    <name type="scientific">Malassezia restricta (strain ATCC 96810 / NBRC 103918 / CBS 7877)</name>
    <name type="common">Seborrheic dermatitis infection agent</name>
    <dbReference type="NCBI Taxonomy" id="425264"/>
    <lineage>
        <taxon>Eukaryota</taxon>
        <taxon>Fungi</taxon>
        <taxon>Dikarya</taxon>
        <taxon>Basidiomycota</taxon>
        <taxon>Ustilaginomycotina</taxon>
        <taxon>Malasseziomycetes</taxon>
        <taxon>Malasseziales</taxon>
        <taxon>Malasseziaceae</taxon>
        <taxon>Malassezia</taxon>
    </lineage>
</organism>